<dbReference type="InParanoid" id="D3BH53"/>
<evidence type="ECO:0000313" key="2">
    <source>
        <dbReference type="EMBL" id="EFA79437.1"/>
    </source>
</evidence>
<dbReference type="EMBL" id="ADBJ01000035">
    <property type="protein sequence ID" value="EFA79437.1"/>
    <property type="molecule type" value="Genomic_DNA"/>
</dbReference>
<proteinExistence type="predicted"/>
<keyword evidence="3" id="KW-1185">Reference proteome</keyword>
<dbReference type="Proteomes" id="UP000001396">
    <property type="component" value="Unassembled WGS sequence"/>
</dbReference>
<accession>D3BH53</accession>
<sequence>MKFYLSLVLLLSVLSFSYSKPSDLGKVYAIWHCGIDGCMWNTPINNSYVDWIVNRGDGIPTNNLFIFSFLNPVNILQQGIQAVPAGMSKSLIQYLQSQGLSVMFSIGGAGIVLNSWSSEWDQALTKDPTTLGKNAAAIAQEFGVGIEIDYESEANTPKLDAFVKAYRSVIPFDNSSSATDSSLLTVDTGAGTGYLTSVSLWASKWLEANEINWINAMVTGGPYGSLSEATQYWNEHLYGTNWASIPPMRPEHLVVSLYSCDGSPNCNSYQGTVLQAAVGWVNNATTRGISFWVGGCVGGLNNNCCNDCTGLEQGSKNYLS</sequence>
<dbReference type="AlphaFoldDB" id="D3BH53"/>
<dbReference type="SUPFAM" id="SSF51445">
    <property type="entry name" value="(Trans)glycosidases"/>
    <property type="match status" value="1"/>
</dbReference>
<keyword evidence="1" id="KW-0732">Signal</keyword>
<feature type="chain" id="PRO_5003042253" description="Chitinase" evidence="1">
    <location>
        <begin position="20"/>
        <end position="320"/>
    </location>
</feature>
<gene>
    <name evidence="2" type="ORF">PPL_07855</name>
</gene>
<dbReference type="Gene3D" id="3.20.20.80">
    <property type="entry name" value="Glycosidases"/>
    <property type="match status" value="1"/>
</dbReference>
<evidence type="ECO:0000313" key="3">
    <source>
        <dbReference type="Proteomes" id="UP000001396"/>
    </source>
</evidence>
<protein>
    <recommendedName>
        <fullName evidence="4">Chitinase</fullName>
    </recommendedName>
</protein>
<reference evidence="2 3" key="1">
    <citation type="journal article" date="2011" name="Genome Res.">
        <title>Phylogeny-wide analysis of social amoeba genomes highlights ancient origins for complex intercellular communication.</title>
        <authorList>
            <person name="Heidel A.J."/>
            <person name="Lawal H.M."/>
            <person name="Felder M."/>
            <person name="Schilde C."/>
            <person name="Helps N.R."/>
            <person name="Tunggal B."/>
            <person name="Rivero F."/>
            <person name="John U."/>
            <person name="Schleicher M."/>
            <person name="Eichinger L."/>
            <person name="Platzer M."/>
            <person name="Noegel A.A."/>
            <person name="Schaap P."/>
            <person name="Gloeckner G."/>
        </authorList>
    </citation>
    <scope>NUCLEOTIDE SEQUENCE [LARGE SCALE GENOMIC DNA]</scope>
    <source>
        <strain evidence="3">ATCC 26659 / Pp 5 / PN500</strain>
    </source>
</reference>
<name>D3BH53_HETP5</name>
<dbReference type="RefSeq" id="XP_020431558.1">
    <property type="nucleotide sequence ID" value="XM_020578689.1"/>
</dbReference>
<organism evidence="2 3">
    <name type="scientific">Heterostelium pallidum (strain ATCC 26659 / Pp 5 / PN500)</name>
    <name type="common">Cellular slime mold</name>
    <name type="synonym">Polysphondylium pallidum</name>
    <dbReference type="NCBI Taxonomy" id="670386"/>
    <lineage>
        <taxon>Eukaryota</taxon>
        <taxon>Amoebozoa</taxon>
        <taxon>Evosea</taxon>
        <taxon>Eumycetozoa</taxon>
        <taxon>Dictyostelia</taxon>
        <taxon>Acytosteliales</taxon>
        <taxon>Acytosteliaceae</taxon>
        <taxon>Heterostelium</taxon>
    </lineage>
</organism>
<evidence type="ECO:0000256" key="1">
    <source>
        <dbReference type="SAM" id="SignalP"/>
    </source>
</evidence>
<dbReference type="InterPro" id="IPR017853">
    <property type="entry name" value="GH"/>
</dbReference>
<feature type="signal peptide" evidence="1">
    <location>
        <begin position="1"/>
        <end position="19"/>
    </location>
</feature>
<comment type="caution">
    <text evidence="2">The sequence shown here is derived from an EMBL/GenBank/DDBJ whole genome shotgun (WGS) entry which is preliminary data.</text>
</comment>
<dbReference type="GeneID" id="31363336"/>
<evidence type="ECO:0008006" key="4">
    <source>
        <dbReference type="Google" id="ProtNLM"/>
    </source>
</evidence>